<feature type="non-terminal residue" evidence="2">
    <location>
        <position position="69"/>
    </location>
</feature>
<gene>
    <name evidence="2" type="ORF">MNEG_6389</name>
</gene>
<reference evidence="2 3" key="1">
    <citation type="journal article" date="2013" name="BMC Genomics">
        <title>Reconstruction of the lipid metabolism for the microalga Monoraphidium neglectum from its genome sequence reveals characteristics suitable for biofuel production.</title>
        <authorList>
            <person name="Bogen C."/>
            <person name="Al-Dilaimi A."/>
            <person name="Albersmeier A."/>
            <person name="Wichmann J."/>
            <person name="Grundmann M."/>
            <person name="Rupp O."/>
            <person name="Lauersen K.J."/>
            <person name="Blifernez-Klassen O."/>
            <person name="Kalinowski J."/>
            <person name="Goesmann A."/>
            <person name="Mussgnug J.H."/>
            <person name="Kruse O."/>
        </authorList>
    </citation>
    <scope>NUCLEOTIDE SEQUENCE [LARGE SCALE GENOMIC DNA]</scope>
    <source>
        <strain evidence="2 3">SAG 48.87</strain>
    </source>
</reference>
<name>A0A0D2JR55_9CHLO</name>
<dbReference type="Proteomes" id="UP000054498">
    <property type="component" value="Unassembled WGS sequence"/>
</dbReference>
<sequence>MAVEQQQQHQRDQRDQPHDDHGHEQQRSKAGEERLKEQQEARVAFMRALSGPPRPAKQQFSHLLVIDLE</sequence>
<evidence type="ECO:0000313" key="3">
    <source>
        <dbReference type="Proteomes" id="UP000054498"/>
    </source>
</evidence>
<feature type="compositionally biased region" description="Basic and acidic residues" evidence="1">
    <location>
        <begin position="9"/>
        <end position="40"/>
    </location>
</feature>
<evidence type="ECO:0000256" key="1">
    <source>
        <dbReference type="SAM" id="MobiDB-lite"/>
    </source>
</evidence>
<evidence type="ECO:0000313" key="2">
    <source>
        <dbReference type="EMBL" id="KIZ01568.1"/>
    </source>
</evidence>
<feature type="region of interest" description="Disordered" evidence="1">
    <location>
        <begin position="1"/>
        <end position="60"/>
    </location>
</feature>
<keyword evidence="3" id="KW-1185">Reference proteome</keyword>
<dbReference type="GeneID" id="25739265"/>
<protein>
    <submittedName>
        <fullName evidence="2">Uncharacterized protein</fullName>
    </submittedName>
</protein>
<dbReference type="AlphaFoldDB" id="A0A0D2JR55"/>
<proteinExistence type="predicted"/>
<dbReference type="EMBL" id="KK101251">
    <property type="protein sequence ID" value="KIZ01568.1"/>
    <property type="molecule type" value="Genomic_DNA"/>
</dbReference>
<dbReference type="RefSeq" id="XP_013900587.1">
    <property type="nucleotide sequence ID" value="XM_014045133.1"/>
</dbReference>
<organism evidence="2 3">
    <name type="scientific">Monoraphidium neglectum</name>
    <dbReference type="NCBI Taxonomy" id="145388"/>
    <lineage>
        <taxon>Eukaryota</taxon>
        <taxon>Viridiplantae</taxon>
        <taxon>Chlorophyta</taxon>
        <taxon>core chlorophytes</taxon>
        <taxon>Chlorophyceae</taxon>
        <taxon>CS clade</taxon>
        <taxon>Sphaeropleales</taxon>
        <taxon>Selenastraceae</taxon>
        <taxon>Monoraphidium</taxon>
    </lineage>
</organism>
<accession>A0A0D2JR55</accession>
<dbReference type="KEGG" id="mng:MNEG_6389"/>